<proteinExistence type="predicted"/>
<dbReference type="EMBL" id="CACVAT010000045">
    <property type="protein sequence ID" value="CAA6802555.1"/>
    <property type="molecule type" value="Genomic_DNA"/>
</dbReference>
<organism evidence="1">
    <name type="scientific">uncultured Thiotrichaceae bacterium</name>
    <dbReference type="NCBI Taxonomy" id="298394"/>
    <lineage>
        <taxon>Bacteria</taxon>
        <taxon>Pseudomonadati</taxon>
        <taxon>Pseudomonadota</taxon>
        <taxon>Gammaproteobacteria</taxon>
        <taxon>Thiotrichales</taxon>
        <taxon>Thiotrichaceae</taxon>
        <taxon>environmental samples</taxon>
    </lineage>
</organism>
<dbReference type="AlphaFoldDB" id="A0A6S6SI01"/>
<reference evidence="1" key="1">
    <citation type="submission" date="2020-01" db="EMBL/GenBank/DDBJ databases">
        <authorList>
            <person name="Meier V. D."/>
            <person name="Meier V D."/>
        </authorList>
    </citation>
    <scope>NUCLEOTIDE SEQUENCE</scope>
    <source>
        <strain evidence="1">HLG_WM_MAG_09</strain>
    </source>
</reference>
<protein>
    <submittedName>
        <fullName evidence="1">Uncharacterized protein</fullName>
    </submittedName>
</protein>
<accession>A0A6S6SI01</accession>
<gene>
    <name evidence="1" type="ORF">HELGO_WM29213</name>
</gene>
<sequence length="39" mass="4255">MDDCKPDIDEFYSDSNSQLEPPPILAGGFVPGLSMKAIR</sequence>
<evidence type="ECO:0000313" key="1">
    <source>
        <dbReference type="EMBL" id="CAA6802555.1"/>
    </source>
</evidence>
<name>A0A6S6SI01_9GAMM</name>